<feature type="compositionally biased region" description="Acidic residues" evidence="1">
    <location>
        <begin position="15"/>
        <end position="24"/>
    </location>
</feature>
<organism evidence="2 3">
    <name type="scientific">Fasciolopsis buskii</name>
    <dbReference type="NCBI Taxonomy" id="27845"/>
    <lineage>
        <taxon>Eukaryota</taxon>
        <taxon>Metazoa</taxon>
        <taxon>Spiralia</taxon>
        <taxon>Lophotrochozoa</taxon>
        <taxon>Platyhelminthes</taxon>
        <taxon>Trematoda</taxon>
        <taxon>Digenea</taxon>
        <taxon>Plagiorchiida</taxon>
        <taxon>Echinostomata</taxon>
        <taxon>Echinostomatoidea</taxon>
        <taxon>Fasciolidae</taxon>
        <taxon>Fasciolopsis</taxon>
    </lineage>
</organism>
<evidence type="ECO:0000256" key="1">
    <source>
        <dbReference type="SAM" id="MobiDB-lite"/>
    </source>
</evidence>
<protein>
    <submittedName>
        <fullName evidence="2">TraB domain-containing protein</fullName>
    </submittedName>
</protein>
<dbReference type="AlphaFoldDB" id="A0A8E0RSV0"/>
<evidence type="ECO:0000313" key="3">
    <source>
        <dbReference type="Proteomes" id="UP000728185"/>
    </source>
</evidence>
<dbReference type="InterPro" id="IPR046345">
    <property type="entry name" value="TraB_PrgY-like"/>
</dbReference>
<dbReference type="OrthoDB" id="48306at2759"/>
<feature type="region of interest" description="Disordered" evidence="1">
    <location>
        <begin position="295"/>
        <end position="317"/>
    </location>
</feature>
<dbReference type="Proteomes" id="UP000728185">
    <property type="component" value="Unassembled WGS sequence"/>
</dbReference>
<dbReference type="InterPro" id="IPR002816">
    <property type="entry name" value="TraB/PrgY/GumN_fam"/>
</dbReference>
<evidence type="ECO:0000313" key="2">
    <source>
        <dbReference type="EMBL" id="KAA0192616.1"/>
    </source>
</evidence>
<sequence length="371" mass="41672">MSAADDEVTTNGFEYDSETASLDEEDKKHIEDSIKAHIRSVIELRRQDFELPETVHLIECPDGSKVYLVGTAHFSKESIDDVVNLVSRTHPDFVVVELCKNRSQVLTMDEEKIKQEMKSLSLMSVIKSQGATHGVWQYLLLRLNSYLIDTLGMAPGGEFRAAVQESMKQPHCHVVLGDRLVGITLRRAFDALGPWMKLKLLWTLLFDFKPITKEQVEEMKKSDFLEKMFLEMAGEIPELVRVLVDERDMYLTQSIWSVTGMPHYSKLQTSELHPSVTRKEEGPIGDYESMVRQRTTMGDTENSIPQSATPPSDPLNVNTPSNSLIPACCSYWPSPSVLPRVVVAVVGIGHVNGIKKYWSSAESIDVSALTT</sequence>
<comment type="caution">
    <text evidence="2">The sequence shown here is derived from an EMBL/GenBank/DDBJ whole genome shotgun (WGS) entry which is preliminary data.</text>
</comment>
<feature type="region of interest" description="Disordered" evidence="1">
    <location>
        <begin position="1"/>
        <end position="26"/>
    </location>
</feature>
<gene>
    <name evidence="2" type="ORF">FBUS_01770</name>
</gene>
<dbReference type="PANTHER" id="PTHR21530:SF7">
    <property type="entry name" value="TRAB DOMAIN-CONTAINING PROTEIN"/>
    <property type="match status" value="1"/>
</dbReference>
<dbReference type="EMBL" id="LUCM01005569">
    <property type="protein sequence ID" value="KAA0192616.1"/>
    <property type="molecule type" value="Genomic_DNA"/>
</dbReference>
<dbReference type="PANTHER" id="PTHR21530">
    <property type="entry name" value="PHEROMONE SHUTDOWN PROTEIN"/>
    <property type="match status" value="1"/>
</dbReference>
<proteinExistence type="predicted"/>
<keyword evidence="3" id="KW-1185">Reference proteome</keyword>
<reference evidence="2" key="1">
    <citation type="submission" date="2019-05" db="EMBL/GenBank/DDBJ databases">
        <title>Annotation for the trematode Fasciolopsis buski.</title>
        <authorList>
            <person name="Choi Y.-J."/>
        </authorList>
    </citation>
    <scope>NUCLEOTIDE SEQUENCE</scope>
    <source>
        <strain evidence="2">HT</strain>
        <tissue evidence="2">Whole worm</tissue>
    </source>
</reference>
<name>A0A8E0RSV0_9TREM</name>
<dbReference type="Pfam" id="PF01963">
    <property type="entry name" value="TraB_PrgY_gumN"/>
    <property type="match status" value="1"/>
</dbReference>
<dbReference type="CDD" id="cd14726">
    <property type="entry name" value="TraB_PrgY-like"/>
    <property type="match status" value="1"/>
</dbReference>
<accession>A0A8E0RSV0</accession>